<dbReference type="SUPFAM" id="SSF55729">
    <property type="entry name" value="Acyl-CoA N-acyltransferases (Nat)"/>
    <property type="match status" value="1"/>
</dbReference>
<dbReference type="InterPro" id="IPR016181">
    <property type="entry name" value="Acyl_CoA_acyltransferase"/>
</dbReference>
<reference evidence="1 2" key="1">
    <citation type="submission" date="2017-09" db="EMBL/GenBank/DDBJ databases">
        <authorList>
            <person name="Ehlers B."/>
            <person name="Leendertz F.H."/>
        </authorList>
    </citation>
    <scope>NUCLEOTIDE SEQUENCE [LARGE SCALE GENOMIC DNA]</scope>
    <source>
        <strain evidence="1 2">DSM 45537</strain>
    </source>
</reference>
<dbReference type="OrthoDB" id="5179709at2"/>
<evidence type="ECO:0000313" key="2">
    <source>
        <dbReference type="Proteomes" id="UP000219565"/>
    </source>
</evidence>
<name>A0A285LTZ7_9NOCA</name>
<accession>A0A285LTZ7</accession>
<organism evidence="1 2">
    <name type="scientific">Nocardia amikacinitolerans</name>
    <dbReference type="NCBI Taxonomy" id="756689"/>
    <lineage>
        <taxon>Bacteria</taxon>
        <taxon>Bacillati</taxon>
        <taxon>Actinomycetota</taxon>
        <taxon>Actinomycetes</taxon>
        <taxon>Mycobacteriales</taxon>
        <taxon>Nocardiaceae</taxon>
        <taxon>Nocardia</taxon>
    </lineage>
</organism>
<dbReference type="EMBL" id="OBEG01000006">
    <property type="protein sequence ID" value="SNY88399.1"/>
    <property type="molecule type" value="Genomic_DNA"/>
</dbReference>
<evidence type="ECO:0008006" key="3">
    <source>
        <dbReference type="Google" id="ProtNLM"/>
    </source>
</evidence>
<evidence type="ECO:0000313" key="1">
    <source>
        <dbReference type="EMBL" id="SNY88399.1"/>
    </source>
</evidence>
<protein>
    <recommendedName>
        <fullName evidence="3">N-acetyltransferase domain-containing protein</fullName>
    </recommendedName>
</protein>
<keyword evidence="2" id="KW-1185">Reference proteome</keyword>
<dbReference type="Proteomes" id="UP000219565">
    <property type="component" value="Unassembled WGS sequence"/>
</dbReference>
<dbReference type="AlphaFoldDB" id="A0A285LTZ7"/>
<dbReference type="RefSeq" id="WP_097247327.1">
    <property type="nucleotide sequence ID" value="NZ_OBEG01000006.1"/>
</dbReference>
<dbReference type="Gene3D" id="3.40.630.30">
    <property type="match status" value="1"/>
</dbReference>
<gene>
    <name evidence="1" type="ORF">SAMN04244553_5371</name>
</gene>
<sequence>MHTVTLAPAAAEELDAVDRWLQHPGILQWLGSYTTRTDLARMTRHPDDLRRLYLARVERLVVRDNPHSGNAPVAYVSAAVYGVERSDHETGTTEDTAPFHAVLLYAVRPDRQKQRIGTALIPAVLAYPGLASVETFSAGIARKNMGSQIVAMAAGFIADPDAPADQTLVYRYRRPAASPMPR</sequence>
<proteinExistence type="predicted"/>